<comment type="caution">
    <text evidence="2">The sequence shown here is derived from an EMBL/GenBank/DDBJ whole genome shotgun (WGS) entry which is preliminary data.</text>
</comment>
<feature type="compositionally biased region" description="Basic and acidic residues" evidence="1">
    <location>
        <begin position="64"/>
        <end position="75"/>
    </location>
</feature>
<dbReference type="AlphaFoldDB" id="A0A4U7BB66"/>
<evidence type="ECO:0000313" key="3">
    <source>
        <dbReference type="Proteomes" id="UP000310353"/>
    </source>
</evidence>
<reference evidence="2 3" key="1">
    <citation type="submission" date="2018-05" db="EMBL/GenBank/DDBJ databases">
        <title>Novel Campyloabacter and Helicobacter Species and Strains.</title>
        <authorList>
            <person name="Mannion A.J."/>
            <person name="Shen Z."/>
            <person name="Fox J.G."/>
        </authorList>
    </citation>
    <scope>NUCLEOTIDE SEQUENCE [LARGE SCALE GENOMIC DNA]</scope>
    <source>
        <strain evidence="3">MIT17-670</strain>
    </source>
</reference>
<organism evidence="2 3">
    <name type="scientific">Campylobacter aviculae</name>
    <dbReference type="NCBI Taxonomy" id="2510190"/>
    <lineage>
        <taxon>Bacteria</taxon>
        <taxon>Pseudomonadati</taxon>
        <taxon>Campylobacterota</taxon>
        <taxon>Epsilonproteobacteria</taxon>
        <taxon>Campylobacterales</taxon>
        <taxon>Campylobacteraceae</taxon>
        <taxon>Campylobacter</taxon>
    </lineage>
</organism>
<name>A0A4U7BB66_9BACT</name>
<accession>A0A4U7BB66</accession>
<evidence type="ECO:0000256" key="1">
    <source>
        <dbReference type="SAM" id="MobiDB-lite"/>
    </source>
</evidence>
<proteinExistence type="predicted"/>
<feature type="region of interest" description="Disordered" evidence="1">
    <location>
        <begin position="35"/>
        <end position="75"/>
    </location>
</feature>
<gene>
    <name evidence="2" type="ORF">CQA76_08660</name>
</gene>
<feature type="compositionally biased region" description="Basic and acidic residues" evidence="1">
    <location>
        <begin position="35"/>
        <end position="57"/>
    </location>
</feature>
<sequence length="75" mass="8764">MLNMLNPNSNIRFHKCMPKEVHQVYDTLKLMEQEEDTKKVEAKAEKEEETRLKDKDISNSTNADNKKDQLLDISA</sequence>
<protein>
    <submittedName>
        <fullName evidence="2">Uncharacterized protein</fullName>
    </submittedName>
</protein>
<dbReference type="Proteomes" id="UP000310353">
    <property type="component" value="Unassembled WGS sequence"/>
</dbReference>
<dbReference type="EMBL" id="NXMA01000028">
    <property type="protein sequence ID" value="TKX28578.1"/>
    <property type="molecule type" value="Genomic_DNA"/>
</dbReference>
<dbReference type="OrthoDB" id="5364202at2"/>
<evidence type="ECO:0000313" key="2">
    <source>
        <dbReference type="EMBL" id="TKX28578.1"/>
    </source>
</evidence>
<keyword evidence="3" id="KW-1185">Reference proteome</keyword>